<organism evidence="8 9">
    <name type="scientific">Kibdelosporangium aridum</name>
    <dbReference type="NCBI Taxonomy" id="2030"/>
    <lineage>
        <taxon>Bacteria</taxon>
        <taxon>Bacillati</taxon>
        <taxon>Actinomycetota</taxon>
        <taxon>Actinomycetes</taxon>
        <taxon>Pseudonocardiales</taxon>
        <taxon>Pseudonocardiaceae</taxon>
        <taxon>Kibdelosporangium</taxon>
    </lineage>
</organism>
<keyword evidence="9" id="KW-1185">Reference proteome</keyword>
<evidence type="ECO:0000256" key="6">
    <source>
        <dbReference type="SAM" id="MobiDB-lite"/>
    </source>
</evidence>
<dbReference type="Pfam" id="PF02518">
    <property type="entry name" value="HATPase_c"/>
    <property type="match status" value="1"/>
</dbReference>
<dbReference type="AlphaFoldDB" id="A0A1Y5XZW8"/>
<feature type="region of interest" description="Disordered" evidence="6">
    <location>
        <begin position="307"/>
        <end position="471"/>
    </location>
</feature>
<feature type="domain" description="Histidine kinase/HSP90-like ATPase" evidence="7">
    <location>
        <begin position="179"/>
        <end position="296"/>
    </location>
</feature>
<dbReference type="GO" id="GO:0004673">
    <property type="term" value="F:protein histidine kinase activity"/>
    <property type="evidence" value="ECO:0007669"/>
    <property type="project" value="UniProtKB-EC"/>
</dbReference>
<evidence type="ECO:0000259" key="7">
    <source>
        <dbReference type="SMART" id="SM00387"/>
    </source>
</evidence>
<dbReference type="Proteomes" id="UP000192674">
    <property type="component" value="Unassembled WGS sequence"/>
</dbReference>
<evidence type="ECO:0000256" key="1">
    <source>
        <dbReference type="ARBA" id="ARBA00000085"/>
    </source>
</evidence>
<dbReference type="GO" id="GO:0005886">
    <property type="term" value="C:plasma membrane"/>
    <property type="evidence" value="ECO:0007669"/>
    <property type="project" value="TreeGrafter"/>
</dbReference>
<evidence type="ECO:0000256" key="3">
    <source>
        <dbReference type="ARBA" id="ARBA00022553"/>
    </source>
</evidence>
<dbReference type="PANTHER" id="PTHR45436">
    <property type="entry name" value="SENSOR HISTIDINE KINASE YKOH"/>
    <property type="match status" value="1"/>
</dbReference>
<dbReference type="SMART" id="SM00387">
    <property type="entry name" value="HATPase_c"/>
    <property type="match status" value="1"/>
</dbReference>
<dbReference type="SUPFAM" id="SSF55874">
    <property type="entry name" value="ATPase domain of HSP90 chaperone/DNA topoisomerase II/histidine kinase"/>
    <property type="match status" value="1"/>
</dbReference>
<dbReference type="GO" id="GO:0000160">
    <property type="term" value="P:phosphorelay signal transduction system"/>
    <property type="evidence" value="ECO:0007669"/>
    <property type="project" value="TreeGrafter"/>
</dbReference>
<dbReference type="EMBL" id="FWXV01000008">
    <property type="protein sequence ID" value="SMD22826.1"/>
    <property type="molecule type" value="Genomic_DNA"/>
</dbReference>
<keyword evidence="5 8" id="KW-0418">Kinase</keyword>
<keyword evidence="4" id="KW-0808">Transferase</keyword>
<evidence type="ECO:0000313" key="8">
    <source>
        <dbReference type="EMBL" id="SMD22826.1"/>
    </source>
</evidence>
<dbReference type="InterPro" id="IPR036890">
    <property type="entry name" value="HATPase_C_sf"/>
</dbReference>
<comment type="catalytic activity">
    <reaction evidence="1">
        <text>ATP + protein L-histidine = ADP + protein N-phospho-L-histidine.</text>
        <dbReference type="EC" id="2.7.13.3"/>
    </reaction>
</comment>
<evidence type="ECO:0000313" key="9">
    <source>
        <dbReference type="Proteomes" id="UP000192674"/>
    </source>
</evidence>
<gene>
    <name evidence="8" type="ORF">SAMN05661093_07628</name>
</gene>
<dbReference type="RefSeq" id="WP_084431595.1">
    <property type="nucleotide sequence ID" value="NZ_FWXV01000008.1"/>
</dbReference>
<accession>A0A1Y5XZW8</accession>
<reference evidence="8 9" key="1">
    <citation type="submission" date="2017-04" db="EMBL/GenBank/DDBJ databases">
        <authorList>
            <person name="Afonso C.L."/>
            <person name="Miller P.J."/>
            <person name="Scott M.A."/>
            <person name="Spackman E."/>
            <person name="Goraichik I."/>
            <person name="Dimitrov K.M."/>
            <person name="Suarez D.L."/>
            <person name="Swayne D.E."/>
        </authorList>
    </citation>
    <scope>NUCLEOTIDE SEQUENCE [LARGE SCALE GENOMIC DNA]</scope>
    <source>
        <strain evidence="8 9">DSM 43828</strain>
    </source>
</reference>
<name>A0A1Y5XZW8_KIBAR</name>
<dbReference type="InterPro" id="IPR050428">
    <property type="entry name" value="TCS_sensor_his_kinase"/>
</dbReference>
<feature type="compositionally biased region" description="Basic residues" evidence="6">
    <location>
        <begin position="423"/>
        <end position="435"/>
    </location>
</feature>
<feature type="compositionally biased region" description="Basic and acidic residues" evidence="6">
    <location>
        <begin position="372"/>
        <end position="381"/>
    </location>
</feature>
<feature type="compositionally biased region" description="Basic and acidic residues" evidence="6">
    <location>
        <begin position="436"/>
        <end position="446"/>
    </location>
</feature>
<dbReference type="Gene3D" id="3.30.565.10">
    <property type="entry name" value="Histidine kinase-like ATPase, C-terminal domain"/>
    <property type="match status" value="1"/>
</dbReference>
<dbReference type="OrthoDB" id="3502710at2"/>
<evidence type="ECO:0000256" key="4">
    <source>
        <dbReference type="ARBA" id="ARBA00022679"/>
    </source>
</evidence>
<protein>
    <recommendedName>
        <fullName evidence="2">histidine kinase</fullName>
        <ecNumber evidence="2">2.7.13.3</ecNumber>
    </recommendedName>
</protein>
<dbReference type="EC" id="2.7.13.3" evidence="2"/>
<proteinExistence type="predicted"/>
<evidence type="ECO:0000256" key="2">
    <source>
        <dbReference type="ARBA" id="ARBA00012438"/>
    </source>
</evidence>
<dbReference type="PANTHER" id="PTHR45436:SF5">
    <property type="entry name" value="SENSOR HISTIDINE KINASE TRCS"/>
    <property type="match status" value="1"/>
</dbReference>
<dbReference type="InterPro" id="IPR003594">
    <property type="entry name" value="HATPase_dom"/>
</dbReference>
<sequence length="471" mass="51273">MVNNHYLNTLLQNSRLARRYRPVVEKVRATYQREGLEGLVRQGRRVTARLLMPKDPAPGSAGARGAAHTAIDPAVVNDILSNLAIRDWRIVGRLLALFDEMHRQNPDPRVTQMLFQLDELVTQLRHDHRKKLVLAGRRPPGGQPVAQPMLAVIRGGMSSAPGYARVRIRDLVPLAVVGDAAKDVSGILTELMTNALHFSPPESPVTVHARMADGGAVLLRVEDEGIGIDQAELDRLNGELLRPPVRSLLDLRDRQILQHLGLVTATILAKPHGIGLSLARRDPAGVVASVLLPPDLLCDPAMAEAETSAARAEAETKPAGRPQIALTSDHAEREHETTPLGLPKRTTRPSPRVGTTPEDDATEPGSQGRHARTTDLPEDARTTAGGLPVRRPGRVREFSAADTDPGLAEREPVEYTELDPAQLRRRAAAMTRVRHAAADDPSDKPARPTPYPKAKPDTNPLFTSSEDRNDA</sequence>
<keyword evidence="3" id="KW-0597">Phosphoprotein</keyword>
<evidence type="ECO:0000256" key="5">
    <source>
        <dbReference type="ARBA" id="ARBA00022777"/>
    </source>
</evidence>